<reference evidence="1 2" key="1">
    <citation type="submission" date="2017-07" db="EMBL/GenBank/DDBJ databases">
        <title>Annotated genome sequence of Bacterioplanes sanyensis isolated from Red Sea.</title>
        <authorList>
            <person name="Rehman Z.U."/>
        </authorList>
    </citation>
    <scope>NUCLEOTIDE SEQUENCE [LARGE SCALE GENOMIC DNA]</scope>
    <source>
        <strain evidence="1 2">NV9</strain>
    </source>
</reference>
<name>A0A222FL44_9GAMM</name>
<sequence length="83" mass="9184">MARFFEIVELSNGDIALRRADEQDGDALVSIHFSDDAKASLEAHHVDVARAMIEAGVRKVGELSGMEVERDDFEVHAQATHLH</sequence>
<evidence type="ECO:0000313" key="1">
    <source>
        <dbReference type="EMBL" id="ASP39500.1"/>
    </source>
</evidence>
<dbReference type="OrthoDB" id="6370236at2"/>
<dbReference type="Proteomes" id="UP000202440">
    <property type="component" value="Chromosome"/>
</dbReference>
<organism evidence="1 2">
    <name type="scientific">Bacterioplanes sanyensis</name>
    <dbReference type="NCBI Taxonomy" id="1249553"/>
    <lineage>
        <taxon>Bacteria</taxon>
        <taxon>Pseudomonadati</taxon>
        <taxon>Pseudomonadota</taxon>
        <taxon>Gammaproteobacteria</taxon>
        <taxon>Oceanospirillales</taxon>
        <taxon>Oceanospirillaceae</taxon>
        <taxon>Bacterioplanes</taxon>
    </lineage>
</organism>
<dbReference type="KEGG" id="bsan:CHH28_12820"/>
<protein>
    <submittedName>
        <fullName evidence="1">Uncharacterized protein</fullName>
    </submittedName>
</protein>
<gene>
    <name evidence="1" type="ORF">CHH28_12820</name>
</gene>
<dbReference type="RefSeq" id="WP_094060678.1">
    <property type="nucleotide sequence ID" value="NZ_CP022530.1"/>
</dbReference>
<keyword evidence="2" id="KW-1185">Reference proteome</keyword>
<evidence type="ECO:0000313" key="2">
    <source>
        <dbReference type="Proteomes" id="UP000202440"/>
    </source>
</evidence>
<dbReference type="EMBL" id="CP022530">
    <property type="protein sequence ID" value="ASP39500.1"/>
    <property type="molecule type" value="Genomic_DNA"/>
</dbReference>
<dbReference type="AlphaFoldDB" id="A0A222FL44"/>
<proteinExistence type="predicted"/>
<accession>A0A222FL44</accession>